<reference evidence="1 2" key="1">
    <citation type="journal article" date="2024" name="Plant Biotechnol. J.">
        <title>Genome and CRISPR/Cas9 system of a widespread forest tree (Populus alba) in the world.</title>
        <authorList>
            <person name="Liu Y.J."/>
            <person name="Jiang P.F."/>
            <person name="Han X.M."/>
            <person name="Li X.Y."/>
            <person name="Wang H.M."/>
            <person name="Wang Y.J."/>
            <person name="Wang X.X."/>
            <person name="Zeng Q.Y."/>
        </authorList>
    </citation>
    <scope>NUCLEOTIDE SEQUENCE [LARGE SCALE GENOMIC DNA]</scope>
    <source>
        <strain evidence="2">cv. PAL-ZL1</strain>
    </source>
</reference>
<organism evidence="1 2">
    <name type="scientific">Populus alba</name>
    <name type="common">White poplar</name>
    <dbReference type="NCBI Taxonomy" id="43335"/>
    <lineage>
        <taxon>Eukaryota</taxon>
        <taxon>Viridiplantae</taxon>
        <taxon>Streptophyta</taxon>
        <taxon>Embryophyta</taxon>
        <taxon>Tracheophyta</taxon>
        <taxon>Spermatophyta</taxon>
        <taxon>Magnoliopsida</taxon>
        <taxon>eudicotyledons</taxon>
        <taxon>Gunneridae</taxon>
        <taxon>Pentapetalae</taxon>
        <taxon>rosids</taxon>
        <taxon>fabids</taxon>
        <taxon>Malpighiales</taxon>
        <taxon>Salicaceae</taxon>
        <taxon>Saliceae</taxon>
        <taxon>Populus</taxon>
    </lineage>
</organism>
<sequence length="82" mass="9189">MRNMASSGSPSKETVTISPFCTDTVDALADVASPRLNRHRYDFPRQVTKYGDGEKGGWELGREFQNAFGSYSNGVKWRLETL</sequence>
<evidence type="ECO:0000313" key="1">
    <source>
        <dbReference type="EMBL" id="KAL3599459.1"/>
    </source>
</evidence>
<proteinExistence type="predicted"/>
<keyword evidence="2" id="KW-1185">Reference proteome</keyword>
<name>A0ACC4CN76_POPAL</name>
<dbReference type="EMBL" id="RCHU02000003">
    <property type="protein sequence ID" value="KAL3599459.1"/>
    <property type="molecule type" value="Genomic_DNA"/>
</dbReference>
<gene>
    <name evidence="1" type="ORF">D5086_007377</name>
</gene>
<comment type="caution">
    <text evidence="1">The sequence shown here is derived from an EMBL/GenBank/DDBJ whole genome shotgun (WGS) entry which is preliminary data.</text>
</comment>
<protein>
    <submittedName>
        <fullName evidence="1">Uncharacterized protein</fullName>
    </submittedName>
</protein>
<dbReference type="Proteomes" id="UP000309997">
    <property type="component" value="Unassembled WGS sequence"/>
</dbReference>
<accession>A0ACC4CN76</accession>
<evidence type="ECO:0000313" key="2">
    <source>
        <dbReference type="Proteomes" id="UP000309997"/>
    </source>
</evidence>